<proteinExistence type="predicted"/>
<dbReference type="PANTHER" id="PTHR35894:SF5">
    <property type="entry name" value="MU-LIKE PROPHAGE FLUMU DNA TRANSPOSITION PROTEIN B"/>
    <property type="match status" value="1"/>
</dbReference>
<dbReference type="Proteomes" id="UP000434582">
    <property type="component" value="Unassembled WGS sequence"/>
</dbReference>
<dbReference type="InterPro" id="IPR052026">
    <property type="entry name" value="ExeA_AAA_ATPase_DNA-bind"/>
</dbReference>
<dbReference type="SUPFAM" id="SSF52540">
    <property type="entry name" value="P-loop containing nucleoside triphosphate hydrolases"/>
    <property type="match status" value="1"/>
</dbReference>
<dbReference type="Gene3D" id="3.40.50.300">
    <property type="entry name" value="P-loop containing nucleotide triphosphate hydrolases"/>
    <property type="match status" value="1"/>
</dbReference>
<evidence type="ECO:0000313" key="2">
    <source>
        <dbReference type="EMBL" id="MQX35346.1"/>
    </source>
</evidence>
<gene>
    <name evidence="2" type="ORF">GHC57_02325</name>
</gene>
<dbReference type="AlphaFoldDB" id="A0A7X2D265"/>
<name>A0A7X2D265_9PROT</name>
<reference evidence="2 3" key="1">
    <citation type="submission" date="2019-10" db="EMBL/GenBank/DDBJ databases">
        <title>Draft whole-genome sequence of the purple nonsulfur photosynthetic bacterium Roseospira navarrensis DSM 15114.</title>
        <authorList>
            <person name="Kyndt J.A."/>
            <person name="Meyer T.E."/>
        </authorList>
    </citation>
    <scope>NUCLEOTIDE SEQUENCE [LARGE SCALE GENOMIC DNA]</scope>
    <source>
        <strain evidence="2 3">DSM 15114</strain>
    </source>
</reference>
<organism evidence="2 3">
    <name type="scientific">Roseospira navarrensis</name>
    <dbReference type="NCBI Taxonomy" id="140058"/>
    <lineage>
        <taxon>Bacteria</taxon>
        <taxon>Pseudomonadati</taxon>
        <taxon>Pseudomonadota</taxon>
        <taxon>Alphaproteobacteria</taxon>
        <taxon>Rhodospirillales</taxon>
        <taxon>Rhodospirillaceae</taxon>
        <taxon>Roseospira</taxon>
    </lineage>
</organism>
<keyword evidence="3" id="KW-1185">Reference proteome</keyword>
<sequence length="310" mass="34825">MYASFFGLQRKPFSLQPDASFMYLGRRHKLAFHLLQYGLLEETSLTVVTGEIGAGKTTLIQYLMRNILADVEIGIVNHTHANFGHIMRSIAGAFGVTCGDKDNPTLYEDFVAHVDEVHASGKRAVLVIDEAQNLSIDTLEEMRMLLNINTGDHFVLQVILVGQPQLLDMLKRPELTQLVQRIGISHHLDNLDLPETMAYIRHRLRMAGAERDIFNDLACAAVYYFSQGTPRLINQLCDFSLVYAFSDDEETVTFETVFEVADARLASGLSAYRHLPEGDTPEMLKQRLLRDLYPDHDVPESQRAAGGRAS</sequence>
<dbReference type="EMBL" id="WIVE01000003">
    <property type="protein sequence ID" value="MQX35346.1"/>
    <property type="molecule type" value="Genomic_DNA"/>
</dbReference>
<dbReference type="PANTHER" id="PTHR35894">
    <property type="entry name" value="GENERAL SECRETION PATHWAY PROTEIN A-RELATED"/>
    <property type="match status" value="1"/>
</dbReference>
<dbReference type="RefSeq" id="WP_153340743.1">
    <property type="nucleotide sequence ID" value="NZ_WIVE01000003.1"/>
</dbReference>
<dbReference type="InterPro" id="IPR027417">
    <property type="entry name" value="P-loop_NTPase"/>
</dbReference>
<comment type="caution">
    <text evidence="2">The sequence shown here is derived from an EMBL/GenBank/DDBJ whole genome shotgun (WGS) entry which is preliminary data.</text>
</comment>
<evidence type="ECO:0000259" key="1">
    <source>
        <dbReference type="Pfam" id="PF13401"/>
    </source>
</evidence>
<accession>A0A7X2D265</accession>
<evidence type="ECO:0000313" key="3">
    <source>
        <dbReference type="Proteomes" id="UP000434582"/>
    </source>
</evidence>
<dbReference type="OrthoDB" id="7828921at2"/>
<protein>
    <submittedName>
        <fullName evidence="2">AAA family ATPase</fullName>
    </submittedName>
</protein>
<dbReference type="InterPro" id="IPR049945">
    <property type="entry name" value="AAA_22"/>
</dbReference>
<dbReference type="GO" id="GO:0016887">
    <property type="term" value="F:ATP hydrolysis activity"/>
    <property type="evidence" value="ECO:0007669"/>
    <property type="project" value="InterPro"/>
</dbReference>
<dbReference type="Pfam" id="PF13401">
    <property type="entry name" value="AAA_22"/>
    <property type="match status" value="1"/>
</dbReference>
<feature type="domain" description="ORC1/DEAH AAA+ ATPase" evidence="1">
    <location>
        <begin position="43"/>
        <end position="170"/>
    </location>
</feature>